<gene>
    <name evidence="3" type="ORF">APLA_LOCUS16723</name>
</gene>
<evidence type="ECO:0000256" key="2">
    <source>
        <dbReference type="SAM" id="Phobius"/>
    </source>
</evidence>
<feature type="compositionally biased region" description="Polar residues" evidence="1">
    <location>
        <begin position="39"/>
        <end position="50"/>
    </location>
</feature>
<feature type="transmembrane region" description="Helical" evidence="2">
    <location>
        <begin position="6"/>
        <end position="31"/>
    </location>
</feature>
<dbReference type="AlphaFoldDB" id="A0A8S1B874"/>
<evidence type="ECO:0000256" key="1">
    <source>
        <dbReference type="SAM" id="MobiDB-lite"/>
    </source>
</evidence>
<evidence type="ECO:0000313" key="4">
    <source>
        <dbReference type="Proteomes" id="UP000494106"/>
    </source>
</evidence>
<dbReference type="Proteomes" id="UP000494106">
    <property type="component" value="Unassembled WGS sequence"/>
</dbReference>
<reference evidence="3 4" key="1">
    <citation type="submission" date="2020-04" db="EMBL/GenBank/DDBJ databases">
        <authorList>
            <person name="Wallbank WR R."/>
            <person name="Pardo Diaz C."/>
            <person name="Kozak K."/>
            <person name="Martin S."/>
            <person name="Jiggins C."/>
            <person name="Moest M."/>
            <person name="Warren A I."/>
            <person name="Byers J.R.P. K."/>
            <person name="Montejo-Kovacevich G."/>
            <person name="Yen C E."/>
        </authorList>
    </citation>
    <scope>NUCLEOTIDE SEQUENCE [LARGE SCALE GENOMIC DNA]</scope>
</reference>
<feature type="region of interest" description="Disordered" evidence="1">
    <location>
        <begin position="37"/>
        <end position="74"/>
    </location>
</feature>
<sequence length="134" mass="14785">MNPNKWFVFCLIRVLFIVPLKSLIAVGCAGADSVRSFRRQSSQARESSVRGSYRGPADASRHLKHGGHVRNMDVWSGRPPATCVRASPASPPLNVDTTTDNFALTFYESKDQPPPQPKQGVLYMSCSACSRTMR</sequence>
<organism evidence="3 4">
    <name type="scientific">Arctia plantaginis</name>
    <name type="common">Wood tiger moth</name>
    <name type="synonym">Phalaena plantaginis</name>
    <dbReference type="NCBI Taxonomy" id="874455"/>
    <lineage>
        <taxon>Eukaryota</taxon>
        <taxon>Metazoa</taxon>
        <taxon>Ecdysozoa</taxon>
        <taxon>Arthropoda</taxon>
        <taxon>Hexapoda</taxon>
        <taxon>Insecta</taxon>
        <taxon>Pterygota</taxon>
        <taxon>Neoptera</taxon>
        <taxon>Endopterygota</taxon>
        <taxon>Lepidoptera</taxon>
        <taxon>Glossata</taxon>
        <taxon>Ditrysia</taxon>
        <taxon>Noctuoidea</taxon>
        <taxon>Erebidae</taxon>
        <taxon>Arctiinae</taxon>
        <taxon>Arctia</taxon>
    </lineage>
</organism>
<name>A0A8S1B874_ARCPL</name>
<evidence type="ECO:0000313" key="3">
    <source>
        <dbReference type="EMBL" id="CAB3258862.1"/>
    </source>
</evidence>
<comment type="caution">
    <text evidence="3">The sequence shown here is derived from an EMBL/GenBank/DDBJ whole genome shotgun (WGS) entry which is preliminary data.</text>
</comment>
<protein>
    <submittedName>
        <fullName evidence="3">Uncharacterized protein</fullName>
    </submittedName>
</protein>
<dbReference type="OrthoDB" id="7458472at2759"/>
<keyword evidence="2" id="KW-1133">Transmembrane helix</keyword>
<keyword evidence="2" id="KW-0812">Transmembrane</keyword>
<keyword evidence="4" id="KW-1185">Reference proteome</keyword>
<proteinExistence type="predicted"/>
<keyword evidence="2" id="KW-0472">Membrane</keyword>
<accession>A0A8S1B874</accession>
<dbReference type="EMBL" id="CADEBC010000602">
    <property type="protein sequence ID" value="CAB3258862.1"/>
    <property type="molecule type" value="Genomic_DNA"/>
</dbReference>